<comment type="caution">
    <text evidence="2">The sequence shown here is derived from an EMBL/GenBank/DDBJ whole genome shotgun (WGS) entry which is preliminary data.</text>
</comment>
<feature type="domain" description="F-box" evidence="1">
    <location>
        <begin position="26"/>
        <end position="84"/>
    </location>
</feature>
<sequence>MNQITIDHATATLRLQPVLSFYQDSLAPLARIPTEILILIFEFCVQSDTSGHSLSRYAMPFVLSQVCRQWRMIATSAPSLWQNIQVLPELLVPWQRFPPSNRLRLWLDRSYPLPITCLALLDSPELAVHNAELLDVLMAHSARWFTMDFTFGEQSDLLYQLCSQCSILPQLSCFRVEVKIEDGGIDATVPTSWIAPNLKDAVLLVQTGSMDVRNHLSLPWSQLEDFEGIFCTPKPFLDISPNFTHLRRCCLQISQDFDIPSLSYSTLPSLRHFEISGPYLSIVLVLNRDRLSLPALQILDVDPEEQIGPVADALFSLILRLQTRSSFRLHSFSTPFSLFSSTNSLTMAKSFASIQELRILLSHEEETGTSIYNLAHAEMFPNLRALHLLFREMSDEDYSLFARMVDVIDFRRKPRKHYPDVVPLEEVSVDVIRDSDGPQLHIPTHTIAFRTLLKMQGEGLVLLGKVVRGEWYSYFGDTRWSEEDLEQGAQWWARFGYNAWLFDPEIAAYMEVWLLLYQLAMY</sequence>
<keyword evidence="3" id="KW-1185">Reference proteome</keyword>
<evidence type="ECO:0000313" key="3">
    <source>
        <dbReference type="Proteomes" id="UP001383192"/>
    </source>
</evidence>
<name>A0AAW0DEA6_9AGAR</name>
<dbReference type="EMBL" id="JAYKXP010000017">
    <property type="protein sequence ID" value="KAK7049346.1"/>
    <property type="molecule type" value="Genomic_DNA"/>
</dbReference>
<dbReference type="InterPro" id="IPR036047">
    <property type="entry name" value="F-box-like_dom_sf"/>
</dbReference>
<proteinExistence type="predicted"/>
<reference evidence="2 3" key="1">
    <citation type="submission" date="2024-01" db="EMBL/GenBank/DDBJ databases">
        <title>A draft genome for a cacao thread blight-causing isolate of Paramarasmius palmivorus.</title>
        <authorList>
            <person name="Baruah I.K."/>
            <person name="Bukari Y."/>
            <person name="Amoako-Attah I."/>
            <person name="Meinhardt L.W."/>
            <person name="Bailey B.A."/>
            <person name="Cohen S.P."/>
        </authorList>
    </citation>
    <scope>NUCLEOTIDE SEQUENCE [LARGE SCALE GENOMIC DNA]</scope>
    <source>
        <strain evidence="2 3">GH-12</strain>
    </source>
</reference>
<gene>
    <name evidence="2" type="ORF">VNI00_005947</name>
</gene>
<dbReference type="Pfam" id="PF12937">
    <property type="entry name" value="F-box-like"/>
    <property type="match status" value="1"/>
</dbReference>
<dbReference type="InterPro" id="IPR001810">
    <property type="entry name" value="F-box_dom"/>
</dbReference>
<evidence type="ECO:0000313" key="2">
    <source>
        <dbReference type="EMBL" id="KAK7049346.1"/>
    </source>
</evidence>
<organism evidence="2 3">
    <name type="scientific">Paramarasmius palmivorus</name>
    <dbReference type="NCBI Taxonomy" id="297713"/>
    <lineage>
        <taxon>Eukaryota</taxon>
        <taxon>Fungi</taxon>
        <taxon>Dikarya</taxon>
        <taxon>Basidiomycota</taxon>
        <taxon>Agaricomycotina</taxon>
        <taxon>Agaricomycetes</taxon>
        <taxon>Agaricomycetidae</taxon>
        <taxon>Agaricales</taxon>
        <taxon>Marasmiineae</taxon>
        <taxon>Marasmiaceae</taxon>
        <taxon>Paramarasmius</taxon>
    </lineage>
</organism>
<dbReference type="Proteomes" id="UP001383192">
    <property type="component" value="Unassembled WGS sequence"/>
</dbReference>
<dbReference type="SUPFAM" id="SSF81383">
    <property type="entry name" value="F-box domain"/>
    <property type="match status" value="1"/>
</dbReference>
<accession>A0AAW0DEA6</accession>
<dbReference type="AlphaFoldDB" id="A0AAW0DEA6"/>
<evidence type="ECO:0000259" key="1">
    <source>
        <dbReference type="PROSITE" id="PS50181"/>
    </source>
</evidence>
<dbReference type="Gene3D" id="1.20.1280.50">
    <property type="match status" value="1"/>
</dbReference>
<dbReference type="PROSITE" id="PS50181">
    <property type="entry name" value="FBOX"/>
    <property type="match status" value="1"/>
</dbReference>
<protein>
    <recommendedName>
        <fullName evidence="1">F-box domain-containing protein</fullName>
    </recommendedName>
</protein>